<gene>
    <name evidence="12" type="ORF">WMO41_13590</name>
</gene>
<evidence type="ECO:0000256" key="7">
    <source>
        <dbReference type="ARBA" id="ARBA00023027"/>
    </source>
</evidence>
<dbReference type="PANTHER" id="PTHR21363">
    <property type="entry name" value="PREPHENATE DEHYDROGENASE"/>
    <property type="match status" value="1"/>
</dbReference>
<keyword evidence="8" id="KW-0057">Aromatic amino acid biosynthesis</keyword>
<dbReference type="SUPFAM" id="SSF55021">
    <property type="entry name" value="ACT-like"/>
    <property type="match status" value="1"/>
</dbReference>
<keyword evidence="7" id="KW-0520">NAD</keyword>
<keyword evidence="6" id="KW-0560">Oxidoreductase</keyword>
<dbReference type="RefSeq" id="WP_349230224.1">
    <property type="nucleotide sequence ID" value="NZ_JBBMFJ010000033.1"/>
</dbReference>
<feature type="domain" description="Prephenate/arogenate dehydrogenase" evidence="10">
    <location>
        <begin position="4"/>
        <end position="291"/>
    </location>
</feature>
<dbReference type="SUPFAM" id="SSF51735">
    <property type="entry name" value="NAD(P)-binding Rossmann-fold domains"/>
    <property type="match status" value="1"/>
</dbReference>
<dbReference type="Gene3D" id="1.10.3660.10">
    <property type="entry name" value="6-phosphogluconate dehydrogenase C-terminal like domain"/>
    <property type="match status" value="1"/>
</dbReference>
<keyword evidence="13" id="KW-1185">Reference proteome</keyword>
<keyword evidence="8" id="KW-0028">Amino-acid biosynthesis</keyword>
<evidence type="ECO:0000256" key="1">
    <source>
        <dbReference type="ARBA" id="ARBA00005067"/>
    </source>
</evidence>
<accession>A0ABV1HQ41</accession>
<protein>
    <recommendedName>
        <fullName evidence="4">Prephenate dehydrogenase</fullName>
        <ecNumber evidence="3">1.3.1.12</ecNumber>
    </recommendedName>
</protein>
<evidence type="ECO:0000256" key="2">
    <source>
        <dbReference type="ARBA" id="ARBA00007964"/>
    </source>
</evidence>
<dbReference type="InterPro" id="IPR002912">
    <property type="entry name" value="ACT_dom"/>
</dbReference>
<dbReference type="SUPFAM" id="SSF48179">
    <property type="entry name" value="6-phosphogluconate dehydrogenase C-terminal domain-like"/>
    <property type="match status" value="1"/>
</dbReference>
<dbReference type="Gene3D" id="3.40.50.720">
    <property type="entry name" value="NAD(P)-binding Rossmann-like Domain"/>
    <property type="match status" value="1"/>
</dbReference>
<evidence type="ECO:0000256" key="5">
    <source>
        <dbReference type="ARBA" id="ARBA00022498"/>
    </source>
</evidence>
<organism evidence="12 13">
    <name type="scientific">Ventrimonas faecis</name>
    <dbReference type="NCBI Taxonomy" id="3133170"/>
    <lineage>
        <taxon>Bacteria</taxon>
        <taxon>Bacillati</taxon>
        <taxon>Bacillota</taxon>
        <taxon>Clostridia</taxon>
        <taxon>Lachnospirales</taxon>
        <taxon>Lachnospiraceae</taxon>
        <taxon>Ventrimonas</taxon>
    </lineage>
</organism>
<evidence type="ECO:0000256" key="8">
    <source>
        <dbReference type="ARBA" id="ARBA00023141"/>
    </source>
</evidence>
<feature type="domain" description="ACT" evidence="11">
    <location>
        <begin position="296"/>
        <end position="366"/>
    </location>
</feature>
<evidence type="ECO:0000259" key="11">
    <source>
        <dbReference type="PROSITE" id="PS51671"/>
    </source>
</evidence>
<evidence type="ECO:0000256" key="3">
    <source>
        <dbReference type="ARBA" id="ARBA00012068"/>
    </source>
</evidence>
<reference evidence="12 13" key="1">
    <citation type="submission" date="2024-03" db="EMBL/GenBank/DDBJ databases">
        <title>Human intestinal bacterial collection.</title>
        <authorList>
            <person name="Pauvert C."/>
            <person name="Hitch T.C.A."/>
            <person name="Clavel T."/>
        </authorList>
    </citation>
    <scope>NUCLEOTIDE SEQUENCE [LARGE SCALE GENOMIC DNA]</scope>
    <source>
        <strain evidence="12 13">CLA-AP-H27</strain>
    </source>
</reference>
<evidence type="ECO:0000259" key="10">
    <source>
        <dbReference type="PROSITE" id="PS51176"/>
    </source>
</evidence>
<evidence type="ECO:0000256" key="6">
    <source>
        <dbReference type="ARBA" id="ARBA00023002"/>
    </source>
</evidence>
<evidence type="ECO:0000256" key="9">
    <source>
        <dbReference type="ARBA" id="ARBA00049260"/>
    </source>
</evidence>
<dbReference type="EC" id="1.3.1.12" evidence="3"/>
<sequence length="366" mass="40252">MKDTIFGFIGLGLIGGSIAKGIKRACPDARIMAYMRTRAKLEQAKADGIVDVILDGIGEPLRECDIIFLCTPVEYNAQYLTQIRPFLKPGALISDVGSTKEDIHCVVTSLGMEDVFVGGHPMAGSEKTGYENATDHLLENAYYIVTPTALSSGEDADRIVTVAKLIGSIPIVLDYHEHDRIVAAISHLPHLIASSLVNLVKDSDTHDELMKRLAAGGFKDITRIASSSPEMWEQICMTNTGNIIDMMESYIASLNQILHSLKAHQGKDIYELFNTSRAYRNSISENRRGSVTPEYAFTVDIVDEPGAISTLSCILSARGISICNIGINHNREQGEGALKIVFYDEASMKQAWAQLKKYNYELIPKH</sequence>
<name>A0ABV1HQ41_9FIRM</name>
<dbReference type="InterPro" id="IPR050812">
    <property type="entry name" value="Preph/Arog_dehydrog"/>
</dbReference>
<evidence type="ECO:0000313" key="13">
    <source>
        <dbReference type="Proteomes" id="UP001437460"/>
    </source>
</evidence>
<dbReference type="InterPro" id="IPR003099">
    <property type="entry name" value="Prephen_DH"/>
</dbReference>
<comment type="pathway">
    <text evidence="1">Amino-acid biosynthesis; L-tyrosine biosynthesis; (4-hydroxyphenyl)pyruvate from prephenate (NAD(+) route): step 1/1.</text>
</comment>
<dbReference type="InterPro" id="IPR046825">
    <property type="entry name" value="PDH_C"/>
</dbReference>
<dbReference type="EMBL" id="JBBMFJ010000033">
    <property type="protein sequence ID" value="MEQ2564181.1"/>
    <property type="molecule type" value="Genomic_DNA"/>
</dbReference>
<dbReference type="PROSITE" id="PS51671">
    <property type="entry name" value="ACT"/>
    <property type="match status" value="1"/>
</dbReference>
<dbReference type="Pfam" id="PF02153">
    <property type="entry name" value="PDH_N"/>
    <property type="match status" value="1"/>
</dbReference>
<dbReference type="PANTHER" id="PTHR21363:SF0">
    <property type="entry name" value="PREPHENATE DEHYDROGENASE [NADP(+)]"/>
    <property type="match status" value="1"/>
</dbReference>
<evidence type="ECO:0000256" key="4">
    <source>
        <dbReference type="ARBA" id="ARBA00016891"/>
    </source>
</evidence>
<dbReference type="InterPro" id="IPR036291">
    <property type="entry name" value="NAD(P)-bd_dom_sf"/>
</dbReference>
<dbReference type="Pfam" id="PF20463">
    <property type="entry name" value="PDH_C"/>
    <property type="match status" value="1"/>
</dbReference>
<comment type="caution">
    <text evidence="12">The sequence shown here is derived from an EMBL/GenBank/DDBJ whole genome shotgun (WGS) entry which is preliminary data.</text>
</comment>
<keyword evidence="5" id="KW-0827">Tyrosine biosynthesis</keyword>
<dbReference type="Proteomes" id="UP001437460">
    <property type="component" value="Unassembled WGS sequence"/>
</dbReference>
<comment type="similarity">
    <text evidence="2">Belongs to the prephenate/arogenate dehydrogenase family.</text>
</comment>
<dbReference type="InterPro" id="IPR046826">
    <property type="entry name" value="PDH_N"/>
</dbReference>
<proteinExistence type="inferred from homology"/>
<dbReference type="InterPro" id="IPR045865">
    <property type="entry name" value="ACT-like_dom_sf"/>
</dbReference>
<dbReference type="InterPro" id="IPR008927">
    <property type="entry name" value="6-PGluconate_DH-like_C_sf"/>
</dbReference>
<comment type="catalytic activity">
    <reaction evidence="9">
        <text>prephenate + NAD(+) = 3-(4-hydroxyphenyl)pyruvate + CO2 + NADH</text>
        <dbReference type="Rhea" id="RHEA:13869"/>
        <dbReference type="ChEBI" id="CHEBI:16526"/>
        <dbReference type="ChEBI" id="CHEBI:29934"/>
        <dbReference type="ChEBI" id="CHEBI:36242"/>
        <dbReference type="ChEBI" id="CHEBI:57540"/>
        <dbReference type="ChEBI" id="CHEBI:57945"/>
        <dbReference type="EC" id="1.3.1.12"/>
    </reaction>
</comment>
<evidence type="ECO:0000313" key="12">
    <source>
        <dbReference type="EMBL" id="MEQ2564181.1"/>
    </source>
</evidence>
<dbReference type="PROSITE" id="PS51176">
    <property type="entry name" value="PDH_ADH"/>
    <property type="match status" value="1"/>
</dbReference>